<name>A0A9Q3HYU0_9BASI</name>
<keyword evidence="2" id="KW-1185">Reference proteome</keyword>
<accession>A0A9Q3HYU0</accession>
<proteinExistence type="predicted"/>
<organism evidence="1 2">
    <name type="scientific">Austropuccinia psidii MF-1</name>
    <dbReference type="NCBI Taxonomy" id="1389203"/>
    <lineage>
        <taxon>Eukaryota</taxon>
        <taxon>Fungi</taxon>
        <taxon>Dikarya</taxon>
        <taxon>Basidiomycota</taxon>
        <taxon>Pucciniomycotina</taxon>
        <taxon>Pucciniomycetes</taxon>
        <taxon>Pucciniales</taxon>
        <taxon>Sphaerophragmiaceae</taxon>
        <taxon>Austropuccinia</taxon>
    </lineage>
</organism>
<reference evidence="1" key="1">
    <citation type="submission" date="2021-03" db="EMBL/GenBank/DDBJ databases">
        <title>Draft genome sequence of rust myrtle Austropuccinia psidii MF-1, a brazilian biotype.</title>
        <authorList>
            <person name="Quecine M.C."/>
            <person name="Pachon D.M.R."/>
            <person name="Bonatelli M.L."/>
            <person name="Correr F.H."/>
            <person name="Franceschini L.M."/>
            <person name="Leite T.F."/>
            <person name="Margarido G.R.A."/>
            <person name="Almeida C.A."/>
            <person name="Ferrarezi J.A."/>
            <person name="Labate C.A."/>
        </authorList>
    </citation>
    <scope>NUCLEOTIDE SEQUENCE</scope>
    <source>
        <strain evidence="1">MF-1</strain>
    </source>
</reference>
<sequence length="93" mass="10268">MKITNFFDDYLAVHQAPIKDSEDEDAPTTKEIQATIKRIQNPKMGAPQRNRPCHFDQITLETQDTSSALSIISAVCVNPNTSGIPNEHGGPYV</sequence>
<gene>
    <name evidence="1" type="ORF">O181_061708</name>
</gene>
<dbReference type="Proteomes" id="UP000765509">
    <property type="component" value="Unassembled WGS sequence"/>
</dbReference>
<protein>
    <submittedName>
        <fullName evidence="1">Uncharacterized protein</fullName>
    </submittedName>
</protein>
<dbReference type="AlphaFoldDB" id="A0A9Q3HYU0"/>
<evidence type="ECO:0000313" key="2">
    <source>
        <dbReference type="Proteomes" id="UP000765509"/>
    </source>
</evidence>
<dbReference type="EMBL" id="AVOT02029239">
    <property type="protein sequence ID" value="MBW0521993.1"/>
    <property type="molecule type" value="Genomic_DNA"/>
</dbReference>
<dbReference type="OrthoDB" id="3264316at2759"/>
<comment type="caution">
    <text evidence="1">The sequence shown here is derived from an EMBL/GenBank/DDBJ whole genome shotgun (WGS) entry which is preliminary data.</text>
</comment>
<evidence type="ECO:0000313" key="1">
    <source>
        <dbReference type="EMBL" id="MBW0521993.1"/>
    </source>
</evidence>